<keyword evidence="1" id="KW-1133">Transmembrane helix</keyword>
<feature type="transmembrane region" description="Helical" evidence="1">
    <location>
        <begin position="21"/>
        <end position="43"/>
    </location>
</feature>
<accession>V9Z4V8</accession>
<protein>
    <submittedName>
        <fullName evidence="2">Uncharacterized protein</fullName>
    </submittedName>
</protein>
<feature type="transmembrane region" description="Helical" evidence="1">
    <location>
        <begin position="55"/>
        <end position="75"/>
    </location>
</feature>
<keyword evidence="2" id="KW-0614">Plasmid</keyword>
<dbReference type="AlphaFoldDB" id="V9Z4V8"/>
<keyword evidence="1" id="KW-0472">Membrane</keyword>
<gene>
    <name evidence="2" type="ORF">pFRL3_386</name>
</gene>
<feature type="transmembrane region" description="Helical" evidence="1">
    <location>
        <begin position="107"/>
        <end position="125"/>
    </location>
</feature>
<sequence>MCRICAASPAAPVTFRRHQGLLIWLGFASLTGPFCRTCGTAVFREFTSRSTWQGWWSPFSLVINPVVLISNRCALARVNKLTEPEPAPGGRASWTPGTPVLRRRSSLAALVPVLWAIWAVIGILTELY</sequence>
<evidence type="ECO:0000256" key="1">
    <source>
        <dbReference type="SAM" id="Phobius"/>
    </source>
</evidence>
<name>V9Z4V8_9ACTN</name>
<geneLocation type="plasmid" evidence="2">
    <name>pFRL3</name>
</geneLocation>
<organism evidence="2">
    <name type="scientific">Streptomyces sp. FR1</name>
    <dbReference type="NCBI Taxonomy" id="349971"/>
    <lineage>
        <taxon>Bacteria</taxon>
        <taxon>Bacillati</taxon>
        <taxon>Actinomycetota</taxon>
        <taxon>Actinomycetes</taxon>
        <taxon>Kitasatosporales</taxon>
        <taxon>Streptomycetaceae</taxon>
        <taxon>Streptomyces</taxon>
    </lineage>
</organism>
<dbReference type="EMBL" id="KF602048">
    <property type="protein sequence ID" value="AHE39163.1"/>
    <property type="molecule type" value="Genomic_DNA"/>
</dbReference>
<evidence type="ECO:0000313" key="2">
    <source>
        <dbReference type="EMBL" id="AHE39163.1"/>
    </source>
</evidence>
<proteinExistence type="predicted"/>
<reference evidence="2" key="1">
    <citation type="submission" date="2013-09" db="EMBL/GenBank/DDBJ databases">
        <title>Complete nucleotide sequence of Streptomyces linear plasmid pFRL3.</title>
        <authorList>
            <person name="Chen Z."/>
            <person name="Fang P."/>
            <person name="Qin Z."/>
        </authorList>
    </citation>
    <scope>NUCLEOTIDE SEQUENCE</scope>
    <source>
        <plasmid evidence="2">pFRL3</plasmid>
    </source>
</reference>
<keyword evidence="1" id="KW-0812">Transmembrane</keyword>